<dbReference type="InterPro" id="IPR002347">
    <property type="entry name" value="SDR_fam"/>
</dbReference>
<dbReference type="InterPro" id="IPR057326">
    <property type="entry name" value="KR_dom"/>
</dbReference>
<gene>
    <name evidence="4" type="ORF">NX784_04170</name>
</gene>
<dbReference type="Gene3D" id="3.40.50.720">
    <property type="entry name" value="NAD(P)-binding Rossmann-like Domain"/>
    <property type="match status" value="1"/>
</dbReference>
<name>A0ABT1ZLJ1_9BURK</name>
<keyword evidence="5" id="KW-1185">Reference proteome</keyword>
<evidence type="ECO:0000256" key="2">
    <source>
        <dbReference type="ARBA" id="ARBA00023002"/>
    </source>
</evidence>
<proteinExistence type="inferred from homology"/>
<evidence type="ECO:0000259" key="3">
    <source>
        <dbReference type="SMART" id="SM00822"/>
    </source>
</evidence>
<dbReference type="InterPro" id="IPR036291">
    <property type="entry name" value="NAD(P)-bd_dom_sf"/>
</dbReference>
<comment type="caution">
    <text evidence="4">The sequence shown here is derived from an EMBL/GenBank/DDBJ whole genome shotgun (WGS) entry which is preliminary data.</text>
</comment>
<keyword evidence="2" id="KW-0560">Oxidoreductase</keyword>
<feature type="domain" description="Ketoreductase" evidence="3">
    <location>
        <begin position="6"/>
        <end position="187"/>
    </location>
</feature>
<dbReference type="PANTHER" id="PTHR42760:SF133">
    <property type="entry name" value="3-OXOACYL-[ACYL-CARRIER-PROTEIN] REDUCTASE"/>
    <property type="match status" value="1"/>
</dbReference>
<accession>A0ABT1ZLJ1</accession>
<dbReference type="PRINTS" id="PR00080">
    <property type="entry name" value="SDRFAMILY"/>
</dbReference>
<comment type="similarity">
    <text evidence="1">Belongs to the short-chain dehydrogenases/reductases (SDR) family.</text>
</comment>
<reference evidence="4 5" key="1">
    <citation type="submission" date="2022-08" db="EMBL/GenBank/DDBJ databases">
        <title>Reclassification of Massilia species as members of the genera Telluria, Duganella, Pseudoduganella, Mokoshia gen. nov. and Zemynaea gen. nov. using orthogonal and non-orthogonal genome-based approaches.</title>
        <authorList>
            <person name="Bowman J.P."/>
        </authorList>
    </citation>
    <scope>NUCLEOTIDE SEQUENCE [LARGE SCALE GENOMIC DNA]</scope>
    <source>
        <strain evidence="4 5">JCM 31316</strain>
    </source>
</reference>
<protein>
    <submittedName>
        <fullName evidence="4">SDR family oxidoreductase</fullName>
    </submittedName>
</protein>
<dbReference type="RefSeq" id="WP_258815427.1">
    <property type="nucleotide sequence ID" value="NZ_JANUGW010000002.1"/>
</dbReference>
<dbReference type="Proteomes" id="UP001204151">
    <property type="component" value="Unassembled WGS sequence"/>
</dbReference>
<evidence type="ECO:0000313" key="5">
    <source>
        <dbReference type="Proteomes" id="UP001204151"/>
    </source>
</evidence>
<dbReference type="SUPFAM" id="SSF51735">
    <property type="entry name" value="NAD(P)-binding Rossmann-fold domains"/>
    <property type="match status" value="1"/>
</dbReference>
<dbReference type="PRINTS" id="PR00081">
    <property type="entry name" value="GDHRDH"/>
</dbReference>
<dbReference type="InterPro" id="IPR020904">
    <property type="entry name" value="Sc_DH/Rdtase_CS"/>
</dbReference>
<dbReference type="PROSITE" id="PS00061">
    <property type="entry name" value="ADH_SHORT"/>
    <property type="match status" value="1"/>
</dbReference>
<evidence type="ECO:0000256" key="1">
    <source>
        <dbReference type="ARBA" id="ARBA00006484"/>
    </source>
</evidence>
<dbReference type="PANTHER" id="PTHR42760">
    <property type="entry name" value="SHORT-CHAIN DEHYDROGENASES/REDUCTASES FAMILY MEMBER"/>
    <property type="match status" value="1"/>
</dbReference>
<dbReference type="SMART" id="SM00822">
    <property type="entry name" value="PKS_KR"/>
    <property type="match status" value="1"/>
</dbReference>
<evidence type="ECO:0000313" key="4">
    <source>
        <dbReference type="EMBL" id="MCS0580778.1"/>
    </source>
</evidence>
<dbReference type="CDD" id="cd05233">
    <property type="entry name" value="SDR_c"/>
    <property type="match status" value="1"/>
</dbReference>
<dbReference type="Pfam" id="PF13561">
    <property type="entry name" value="adh_short_C2"/>
    <property type="match status" value="1"/>
</dbReference>
<dbReference type="EMBL" id="JANUGW010000002">
    <property type="protein sequence ID" value="MCS0580778.1"/>
    <property type="molecule type" value="Genomic_DNA"/>
</dbReference>
<organism evidence="4 5">
    <name type="scientific">Massilia pinisoli</name>
    <dbReference type="NCBI Taxonomy" id="1772194"/>
    <lineage>
        <taxon>Bacteria</taxon>
        <taxon>Pseudomonadati</taxon>
        <taxon>Pseudomonadota</taxon>
        <taxon>Betaproteobacteria</taxon>
        <taxon>Burkholderiales</taxon>
        <taxon>Oxalobacteraceae</taxon>
        <taxon>Telluria group</taxon>
        <taxon>Massilia</taxon>
    </lineage>
</organism>
<sequence>MSVDQRIAIVTGATGGIGQALVRRLLHDGASVMLADLHQDRLDATRAELGREFDVARIGTAVCDVSREDLVVAAVDATIKQFGAWDYVVNNAGRMLFKPIETQTEQDWRDILDVDLLGAFFFTKQAFLRMRRGGAIVNVSSVHAVETEPLVAPYAAAKAALLSLTRSAALEGKAKGIRANAVLPGAVDTPMLWSNPNVAAGVEVIDKADVGAPEDLAAAIAFLLADDARFVDGTSLRVDGARLARL</sequence>